<organism evidence="1 2">
    <name type="scientific">Adhaeribacter radiodurans</name>
    <dbReference type="NCBI Taxonomy" id="2745197"/>
    <lineage>
        <taxon>Bacteria</taxon>
        <taxon>Pseudomonadati</taxon>
        <taxon>Bacteroidota</taxon>
        <taxon>Cytophagia</taxon>
        <taxon>Cytophagales</taxon>
        <taxon>Hymenobacteraceae</taxon>
        <taxon>Adhaeribacter</taxon>
    </lineage>
</organism>
<reference evidence="1 2" key="2">
    <citation type="submission" date="2020-08" db="EMBL/GenBank/DDBJ databases">
        <title>Adhaeribacter dokdonensis sp. nov., isolated from the rhizosphere of Elymus tsukushiensis, a plant native to the Dokdo Islands, Republic of Korea.</title>
        <authorList>
            <person name="Ghim S.Y."/>
        </authorList>
    </citation>
    <scope>NUCLEOTIDE SEQUENCE [LARGE SCALE GENOMIC DNA]</scope>
    <source>
        <strain evidence="1 2">KUDC8001</strain>
    </source>
</reference>
<dbReference type="EMBL" id="CP055153">
    <property type="protein sequence ID" value="QMU30966.1"/>
    <property type="molecule type" value="Genomic_DNA"/>
</dbReference>
<dbReference type="KEGG" id="add:HUW48_24375"/>
<proteinExistence type="predicted"/>
<evidence type="ECO:0000313" key="1">
    <source>
        <dbReference type="EMBL" id="QMU30966.1"/>
    </source>
</evidence>
<evidence type="ECO:0008006" key="3">
    <source>
        <dbReference type="Google" id="ProtNLM"/>
    </source>
</evidence>
<keyword evidence="2" id="KW-1185">Reference proteome</keyword>
<name>A0A7L7LDP2_9BACT</name>
<dbReference type="Proteomes" id="UP000514509">
    <property type="component" value="Chromosome"/>
</dbReference>
<accession>A0A7L7LDP2</accession>
<reference evidence="1 2" key="1">
    <citation type="submission" date="2020-06" db="EMBL/GenBank/DDBJ databases">
        <authorList>
            <person name="Hwang Y.J."/>
        </authorList>
    </citation>
    <scope>NUCLEOTIDE SEQUENCE [LARGE SCALE GENOMIC DNA]</scope>
    <source>
        <strain evidence="1 2">KUDC8001</strain>
    </source>
</reference>
<dbReference type="SUPFAM" id="SSF51126">
    <property type="entry name" value="Pectin lyase-like"/>
    <property type="match status" value="1"/>
</dbReference>
<evidence type="ECO:0000313" key="2">
    <source>
        <dbReference type="Proteomes" id="UP000514509"/>
    </source>
</evidence>
<dbReference type="RefSeq" id="WP_182413408.1">
    <property type="nucleotide sequence ID" value="NZ_CP055153.1"/>
</dbReference>
<protein>
    <recommendedName>
        <fullName evidence="3">Right-handed parallel beta-helix repeat-containing protein</fullName>
    </recommendedName>
</protein>
<gene>
    <name evidence="1" type="ORF">HUW48_24375</name>
</gene>
<dbReference type="AlphaFoldDB" id="A0A7L7LDP2"/>
<sequence length="467" mass="51483">MFIYGLGSCEPKEEIVTTDSKAQLEFSTDSLKFNTVFVNTASASRAVWVYNRRSNAIKITEIKLEQANPAYQLIVDGQETTQANNVLLRGKDSLLVIVKVTIPATQDTAAFIQTDALSFLVNSNQQRVVLVSYGQNAYFHSKTEITTNTTWKADKPHVVYGSVSVAAGGKLIIEPGSKIYFHKDAALIVKGSLEVKGTVNKRVLFTGDRRERLYAAVPGQWLGIKFEATSTYNYIQFADIKNATFGLWAANPDQDETDYDLKIEQSIIQNMFETGILSHGADVQVTNTLITNCGQSAVLGLGGGNYNFTYCTLANYTVGFRPGSVTLLLTDQLKVADRPNQEYRVQLLMQNSIVWAGKHNSLIAQDQIQLKNEAGTTPQLQINHSVVQTKSYQDHPAFACCDNLLNVDPLFKAPIESAESNLLDFRLDSLSPVSNTAVATPAILKDLVDKNRHLTTPDPGAYERLNP</sequence>
<dbReference type="InterPro" id="IPR011050">
    <property type="entry name" value="Pectin_lyase_fold/virulence"/>
</dbReference>